<dbReference type="InterPro" id="IPR056920">
    <property type="entry name" value="PRTase-CE"/>
</dbReference>
<proteinExistence type="predicted"/>
<reference evidence="2 3" key="1">
    <citation type="submission" date="2023-12" db="EMBL/GenBank/DDBJ databases">
        <title>Chromobacterium sp. strain TRC.1.1.SA producing antimicrobial pigment.</title>
        <authorList>
            <person name="Verma N."/>
            <person name="Choksket S."/>
            <person name="Pinnaka A.K."/>
            <person name="Korpole S."/>
        </authorList>
    </citation>
    <scope>NUCLEOTIDE SEQUENCE [LARGE SCALE GENOMIC DNA]</scope>
    <source>
        <strain evidence="2 3">TRC1.1.SA</strain>
    </source>
</reference>
<sequence length="320" mass="37126">MPPLPYENELRTLASHVWDEEVRWSEMRAWAENFSGCIFSAEMEKQYALLALSRFMYFSKRLVREMLKSLYRDHFRPTVIQRIRRNHKDTKDISFLNKVFDLELNSTRFLGVGNPSESGAHLLYYFRQVNYLPKNLFSDIAAAFAPQVDRTPGSKGFTFVPRDSSVTRYVFFDDMVGSGEQASRYLGSYLGNIKKSNPAIDIKYMCLFSTAAGLKKLNQPHLFDGNATCLFELDDTYKCLAPNSRYFLGAPAWFDINKFKDIIDKYAEKMPEHEAYGYGGCQLMLGFSHNTPDNTLPLFWYSGREEPWNPAFLRYDKQYG</sequence>
<name>A0ABV0CQL2_9NEIS</name>
<organism evidence="2 3">
    <name type="scientific">Chromobacterium indicum</name>
    <dbReference type="NCBI Taxonomy" id="3110228"/>
    <lineage>
        <taxon>Bacteria</taxon>
        <taxon>Pseudomonadati</taxon>
        <taxon>Pseudomonadota</taxon>
        <taxon>Betaproteobacteria</taxon>
        <taxon>Neisseriales</taxon>
        <taxon>Chromobacteriaceae</taxon>
        <taxon>Chromobacterium</taxon>
    </lineage>
</organism>
<evidence type="ECO:0000313" key="2">
    <source>
        <dbReference type="EMBL" id="MEN7432374.1"/>
    </source>
</evidence>
<evidence type="ECO:0000259" key="1">
    <source>
        <dbReference type="Pfam" id="PF24390"/>
    </source>
</evidence>
<protein>
    <recommendedName>
        <fullName evidence="1">PRTase-CE domain-containing protein</fullName>
    </recommendedName>
</protein>
<accession>A0ABV0CQL2</accession>
<keyword evidence="3" id="KW-1185">Reference proteome</keyword>
<dbReference type="EMBL" id="JAYFSJ010000012">
    <property type="protein sequence ID" value="MEN7432374.1"/>
    <property type="molecule type" value="Genomic_DNA"/>
</dbReference>
<dbReference type="Proteomes" id="UP001405405">
    <property type="component" value="Unassembled WGS sequence"/>
</dbReference>
<dbReference type="RefSeq" id="WP_346789596.1">
    <property type="nucleotide sequence ID" value="NZ_JAYFSJ010000012.1"/>
</dbReference>
<feature type="domain" description="PRTase-CE" evidence="1">
    <location>
        <begin position="28"/>
        <end position="314"/>
    </location>
</feature>
<evidence type="ECO:0000313" key="3">
    <source>
        <dbReference type="Proteomes" id="UP001405405"/>
    </source>
</evidence>
<dbReference type="Pfam" id="PF24390">
    <property type="entry name" value="PRTase-CE"/>
    <property type="match status" value="1"/>
</dbReference>
<comment type="caution">
    <text evidence="2">The sequence shown here is derived from an EMBL/GenBank/DDBJ whole genome shotgun (WGS) entry which is preliminary data.</text>
</comment>
<gene>
    <name evidence="2" type="ORF">VA599_16650</name>
</gene>